<evidence type="ECO:0000259" key="4">
    <source>
        <dbReference type="Pfam" id="PF01551"/>
    </source>
</evidence>
<sequence length="368" mass="41903">MRLKAYLNLYSSLAVIATVTLTSLPVAAENDVNPKEKLNEVREEKKDVIQTIEENDSSLTKYTKQAKEAELKIKEIQKQVDSKLIEWRKAKDAEKVYRDKYNMRIRRLYQQGEMGYMSSLLASDSFGQFLARFESVRLIMKQDYSLLDRKVRATNAVNKKKTELENMRKQQVKLIEDSKKAYEKLISEQKDKKEELAKLLKQEESYNEMVMEINKDLLASGRLNFPFKSLTRNPLDVMRLTSPLNLNGRLDPVLGYVRPHKGADLGAQVGTPIYAPGDGVVVENRPASGYGWILSIYHGHKDGLPVITRYGHCYGRDVQVEVGEEVQAGQIISKVGNNGQSTGPHLHFELRRGFGRDALAVNPLDWLN</sequence>
<evidence type="ECO:0000313" key="6">
    <source>
        <dbReference type="EMBL" id="RAL24522.1"/>
    </source>
</evidence>
<feature type="chain" id="PRO_5016909875" evidence="3">
    <location>
        <begin position="29"/>
        <end position="368"/>
    </location>
</feature>
<dbReference type="Proteomes" id="UP000251213">
    <property type="component" value="Unassembled WGS sequence"/>
</dbReference>
<dbReference type="InterPro" id="IPR057309">
    <property type="entry name" value="PcsB_CC"/>
</dbReference>
<feature type="coiled-coil region" evidence="2">
    <location>
        <begin position="150"/>
        <end position="209"/>
    </location>
</feature>
<feature type="domain" description="M23ase beta-sheet core" evidence="4">
    <location>
        <begin position="259"/>
        <end position="352"/>
    </location>
</feature>
<evidence type="ECO:0000313" key="7">
    <source>
        <dbReference type="Proteomes" id="UP000251213"/>
    </source>
</evidence>
<comment type="caution">
    <text evidence="6">The sequence shown here is derived from an EMBL/GenBank/DDBJ whole genome shotgun (WGS) entry which is preliminary data.</text>
</comment>
<accession>A0A364K588</accession>
<reference evidence="6 7" key="2">
    <citation type="submission" date="2018-06" db="EMBL/GenBank/DDBJ databases">
        <authorList>
            <person name="Zhirakovskaya E."/>
        </authorList>
    </citation>
    <scope>NUCLEOTIDE SEQUENCE [LARGE SCALE GENOMIC DNA]</scope>
    <source>
        <strain evidence="6 7">FBKL4.011</strain>
    </source>
</reference>
<evidence type="ECO:0000256" key="1">
    <source>
        <dbReference type="ARBA" id="ARBA00022729"/>
    </source>
</evidence>
<dbReference type="InterPro" id="IPR011055">
    <property type="entry name" value="Dup_hybrid_motif"/>
</dbReference>
<dbReference type="Pfam" id="PF01551">
    <property type="entry name" value="Peptidase_M23"/>
    <property type="match status" value="1"/>
</dbReference>
<protein>
    <submittedName>
        <fullName evidence="6">Uncharacterized protein</fullName>
    </submittedName>
</protein>
<dbReference type="InterPro" id="IPR016047">
    <property type="entry name" value="M23ase_b-sheet_dom"/>
</dbReference>
<keyword evidence="1 3" id="KW-0732">Signal</keyword>
<organism evidence="6 7">
    <name type="scientific">Thermoflavimicrobium daqui</name>
    <dbReference type="NCBI Taxonomy" id="2137476"/>
    <lineage>
        <taxon>Bacteria</taxon>
        <taxon>Bacillati</taxon>
        <taxon>Bacillota</taxon>
        <taxon>Bacilli</taxon>
        <taxon>Bacillales</taxon>
        <taxon>Thermoactinomycetaceae</taxon>
        <taxon>Thermoflavimicrobium</taxon>
    </lineage>
</organism>
<dbReference type="Gene3D" id="6.10.250.3150">
    <property type="match status" value="1"/>
</dbReference>
<gene>
    <name evidence="6" type="ORF">DL897_09440</name>
</gene>
<dbReference type="PANTHER" id="PTHR21666">
    <property type="entry name" value="PEPTIDASE-RELATED"/>
    <property type="match status" value="1"/>
</dbReference>
<feature type="domain" description="Peptidoglycan hydrolase PcsB coiled-coil" evidence="5">
    <location>
        <begin position="100"/>
        <end position="160"/>
    </location>
</feature>
<dbReference type="Gene3D" id="2.70.70.10">
    <property type="entry name" value="Glucose Permease (Domain IIA)"/>
    <property type="match status" value="1"/>
</dbReference>
<evidence type="ECO:0000259" key="5">
    <source>
        <dbReference type="Pfam" id="PF24568"/>
    </source>
</evidence>
<dbReference type="PANTHER" id="PTHR21666:SF270">
    <property type="entry name" value="MUREIN HYDROLASE ACTIVATOR ENVC"/>
    <property type="match status" value="1"/>
</dbReference>
<name>A0A364K588_9BACL</name>
<reference evidence="6 7" key="1">
    <citation type="submission" date="2018-06" db="EMBL/GenBank/DDBJ databases">
        <title>Thermoflavimicrobium daqus sp. nov., a thermophilic microbe isolated from Moutai-flavour Daqu.</title>
        <authorList>
            <person name="Wang X."/>
            <person name="Zhou H."/>
        </authorList>
    </citation>
    <scope>NUCLEOTIDE SEQUENCE [LARGE SCALE GENOMIC DNA]</scope>
    <source>
        <strain evidence="6 7">FBKL4.011</strain>
    </source>
</reference>
<proteinExistence type="predicted"/>
<dbReference type="InterPro" id="IPR050570">
    <property type="entry name" value="Cell_wall_metabolism_enzyme"/>
</dbReference>
<dbReference type="Pfam" id="PF24568">
    <property type="entry name" value="CC_PcsB"/>
    <property type="match status" value="1"/>
</dbReference>
<keyword evidence="2" id="KW-0175">Coiled coil</keyword>
<evidence type="ECO:0000256" key="3">
    <source>
        <dbReference type="SAM" id="SignalP"/>
    </source>
</evidence>
<dbReference type="CDD" id="cd12797">
    <property type="entry name" value="M23_peptidase"/>
    <property type="match status" value="1"/>
</dbReference>
<keyword evidence="7" id="KW-1185">Reference proteome</keyword>
<dbReference type="RefSeq" id="WP_113658893.1">
    <property type="nucleotide sequence ID" value="NZ_KZ845666.1"/>
</dbReference>
<feature type="signal peptide" evidence="3">
    <location>
        <begin position="1"/>
        <end position="28"/>
    </location>
</feature>
<dbReference type="OrthoDB" id="9805070at2"/>
<dbReference type="SUPFAM" id="SSF51261">
    <property type="entry name" value="Duplicated hybrid motif"/>
    <property type="match status" value="1"/>
</dbReference>
<dbReference type="AlphaFoldDB" id="A0A364K588"/>
<feature type="coiled-coil region" evidence="2">
    <location>
        <begin position="35"/>
        <end position="86"/>
    </location>
</feature>
<dbReference type="EMBL" id="QJKK01000004">
    <property type="protein sequence ID" value="RAL24522.1"/>
    <property type="molecule type" value="Genomic_DNA"/>
</dbReference>
<dbReference type="GO" id="GO:0004222">
    <property type="term" value="F:metalloendopeptidase activity"/>
    <property type="evidence" value="ECO:0007669"/>
    <property type="project" value="TreeGrafter"/>
</dbReference>
<evidence type="ECO:0000256" key="2">
    <source>
        <dbReference type="SAM" id="Coils"/>
    </source>
</evidence>